<accession>A0ABY2DR64</accession>
<proteinExistence type="predicted"/>
<dbReference type="InterPro" id="IPR013975">
    <property type="entry name" value="Tscrpt_reg_BetR_N"/>
</dbReference>
<evidence type="ECO:0000313" key="2">
    <source>
        <dbReference type="EMBL" id="TDC01858.1"/>
    </source>
</evidence>
<dbReference type="SUPFAM" id="SSF47413">
    <property type="entry name" value="lambda repressor-like DNA-binding domains"/>
    <property type="match status" value="1"/>
</dbReference>
<name>A0ABY2DR64_9ACTN</name>
<evidence type="ECO:0000313" key="3">
    <source>
        <dbReference type="Proteomes" id="UP000295626"/>
    </source>
</evidence>
<organism evidence="2 3">
    <name type="scientific">Micromonospora fluostatini</name>
    <dbReference type="NCBI Taxonomy" id="1629071"/>
    <lineage>
        <taxon>Bacteria</taxon>
        <taxon>Bacillati</taxon>
        <taxon>Actinomycetota</taxon>
        <taxon>Actinomycetes</taxon>
        <taxon>Micromonosporales</taxon>
        <taxon>Micromonosporaceae</taxon>
        <taxon>Micromonospora</taxon>
    </lineage>
</organism>
<dbReference type="EMBL" id="SMKE01000030">
    <property type="protein sequence ID" value="TDC01858.1"/>
    <property type="molecule type" value="Genomic_DNA"/>
</dbReference>
<gene>
    <name evidence="2" type="ORF">E1091_01965</name>
</gene>
<dbReference type="Proteomes" id="UP000295626">
    <property type="component" value="Unassembled WGS sequence"/>
</dbReference>
<dbReference type="Pfam" id="PF08667">
    <property type="entry name" value="BetR"/>
    <property type="match status" value="1"/>
</dbReference>
<dbReference type="PROSITE" id="PS50943">
    <property type="entry name" value="HTH_CROC1"/>
    <property type="match status" value="1"/>
</dbReference>
<evidence type="ECO:0000259" key="1">
    <source>
        <dbReference type="PROSITE" id="PS50943"/>
    </source>
</evidence>
<feature type="domain" description="HTH cro/C1-type" evidence="1">
    <location>
        <begin position="12"/>
        <end position="66"/>
    </location>
</feature>
<comment type="caution">
    <text evidence="2">The sequence shown here is derived from an EMBL/GenBank/DDBJ whole genome shotgun (WGS) entry which is preliminary data.</text>
</comment>
<dbReference type="CDD" id="cd00093">
    <property type="entry name" value="HTH_XRE"/>
    <property type="match status" value="1"/>
</dbReference>
<protein>
    <submittedName>
        <fullName evidence="2">XRE family transcriptional regulator</fullName>
    </submittedName>
</protein>
<reference evidence="2 3" key="1">
    <citation type="submission" date="2019-02" db="EMBL/GenBank/DDBJ databases">
        <title>Draft genome sequences of novel Actinobacteria.</title>
        <authorList>
            <person name="Sahin N."/>
            <person name="Ay H."/>
            <person name="Saygin H."/>
        </authorList>
    </citation>
    <scope>NUCLEOTIDE SEQUENCE [LARGE SCALE GENOMIC DNA]</scope>
    <source>
        <strain evidence="2 3">JCM 30529</strain>
    </source>
</reference>
<dbReference type="Gene3D" id="1.10.260.40">
    <property type="entry name" value="lambda repressor-like DNA-binding domains"/>
    <property type="match status" value="1"/>
</dbReference>
<dbReference type="SMART" id="SM00530">
    <property type="entry name" value="HTH_XRE"/>
    <property type="match status" value="1"/>
</dbReference>
<dbReference type="InterPro" id="IPR010982">
    <property type="entry name" value="Lambda_DNA-bd_dom_sf"/>
</dbReference>
<dbReference type="InterPro" id="IPR001387">
    <property type="entry name" value="Cro/C1-type_HTH"/>
</dbReference>
<sequence length="74" mass="8104">MQQDEALISTQVRALLDERSLSGSELARRIGASQSYVSRRLRGEVPWRASDLGRIAKVVNVPVADLVDPARTTA</sequence>
<keyword evidence="3" id="KW-1185">Reference proteome</keyword>